<reference evidence="5" key="2">
    <citation type="submission" date="2018-12" db="UniProtKB">
        <authorList>
            <consortium name="WormBaseParasite"/>
        </authorList>
    </citation>
    <scope>IDENTIFICATION</scope>
    <source>
        <strain evidence="5">Puerto Rican</strain>
    </source>
</reference>
<feature type="compositionally biased region" description="Low complexity" evidence="2">
    <location>
        <begin position="1648"/>
        <end position="1664"/>
    </location>
</feature>
<feature type="region of interest" description="Disordered" evidence="2">
    <location>
        <begin position="432"/>
        <end position="452"/>
    </location>
</feature>
<dbReference type="Pfam" id="PF23268">
    <property type="entry name" value="RIN1"/>
    <property type="match status" value="1"/>
</dbReference>
<feature type="region of interest" description="Disordered" evidence="2">
    <location>
        <begin position="2497"/>
        <end position="2552"/>
    </location>
</feature>
<dbReference type="InParanoid" id="A0A3Q0KRR8"/>
<feature type="region of interest" description="Disordered" evidence="2">
    <location>
        <begin position="996"/>
        <end position="1016"/>
    </location>
</feature>
<dbReference type="InterPro" id="IPR000980">
    <property type="entry name" value="SH2"/>
</dbReference>
<dbReference type="InterPro" id="IPR036860">
    <property type="entry name" value="SH2_dom_sf"/>
</dbReference>
<dbReference type="PROSITE" id="PS50001">
    <property type="entry name" value="SH2"/>
    <property type="match status" value="1"/>
</dbReference>
<feature type="compositionally biased region" description="Polar residues" evidence="2">
    <location>
        <begin position="2499"/>
        <end position="2510"/>
    </location>
</feature>
<feature type="compositionally biased region" description="Polar residues" evidence="2">
    <location>
        <begin position="1665"/>
        <end position="1678"/>
    </location>
</feature>
<feature type="region of interest" description="Disordered" evidence="2">
    <location>
        <begin position="1334"/>
        <end position="1385"/>
    </location>
</feature>
<keyword evidence="4" id="KW-1185">Reference proteome</keyword>
<feature type="compositionally biased region" description="Low complexity" evidence="2">
    <location>
        <begin position="1002"/>
        <end position="1011"/>
    </location>
</feature>
<feature type="compositionally biased region" description="Polar residues" evidence="2">
    <location>
        <begin position="1364"/>
        <end position="1373"/>
    </location>
</feature>
<dbReference type="ExpressionAtlas" id="A0A3Q0KRR8">
    <property type="expression patterns" value="baseline"/>
</dbReference>
<dbReference type="InterPro" id="IPR037191">
    <property type="entry name" value="VPS9_dom_sf"/>
</dbReference>
<reference evidence="4" key="1">
    <citation type="journal article" date="2012" name="PLoS Negl. Trop. Dis.">
        <title>A systematically improved high quality genome and transcriptome of the human blood fluke Schistosoma mansoni.</title>
        <authorList>
            <person name="Protasio A.V."/>
            <person name="Tsai I.J."/>
            <person name="Babbage A."/>
            <person name="Nichol S."/>
            <person name="Hunt M."/>
            <person name="Aslett M.A."/>
            <person name="De Silva N."/>
            <person name="Velarde G.S."/>
            <person name="Anderson T.J."/>
            <person name="Clark R.C."/>
            <person name="Davidson C."/>
            <person name="Dillon G.P."/>
            <person name="Holroyd N.E."/>
            <person name="LoVerde P.T."/>
            <person name="Lloyd C."/>
            <person name="McQuillan J."/>
            <person name="Oliveira G."/>
            <person name="Otto T.D."/>
            <person name="Parker-Manuel S.J."/>
            <person name="Quail M.A."/>
            <person name="Wilson R.A."/>
            <person name="Zerlotini A."/>
            <person name="Dunne D.W."/>
            <person name="Berriman M."/>
        </authorList>
    </citation>
    <scope>NUCLEOTIDE SEQUENCE [LARGE SCALE GENOMIC DNA]</scope>
    <source>
        <strain evidence="4">Puerto Rican</strain>
    </source>
</reference>
<evidence type="ECO:0000313" key="5">
    <source>
        <dbReference type="WBParaSite" id="Smp_163500.1"/>
    </source>
</evidence>
<feature type="region of interest" description="Disordered" evidence="2">
    <location>
        <begin position="1251"/>
        <end position="1285"/>
    </location>
</feature>
<dbReference type="CDD" id="cd01776">
    <property type="entry name" value="RA_Rin"/>
    <property type="match status" value="1"/>
</dbReference>
<feature type="region of interest" description="Disordered" evidence="2">
    <location>
        <begin position="2286"/>
        <end position="2307"/>
    </location>
</feature>
<organism evidence="4 5">
    <name type="scientific">Schistosoma mansoni</name>
    <name type="common">Blood fluke</name>
    <dbReference type="NCBI Taxonomy" id="6183"/>
    <lineage>
        <taxon>Eukaryota</taxon>
        <taxon>Metazoa</taxon>
        <taxon>Spiralia</taxon>
        <taxon>Lophotrochozoa</taxon>
        <taxon>Platyhelminthes</taxon>
        <taxon>Trematoda</taxon>
        <taxon>Digenea</taxon>
        <taxon>Strigeidida</taxon>
        <taxon>Schistosomatoidea</taxon>
        <taxon>Schistosomatidae</taxon>
        <taxon>Schistosoma</taxon>
    </lineage>
</organism>
<dbReference type="CDD" id="cd00173">
    <property type="entry name" value="SH2"/>
    <property type="match status" value="1"/>
</dbReference>
<feature type="compositionally biased region" description="Low complexity" evidence="2">
    <location>
        <begin position="2523"/>
        <end position="2539"/>
    </location>
</feature>
<dbReference type="Gene3D" id="3.30.505.10">
    <property type="entry name" value="SH2 domain"/>
    <property type="match status" value="1"/>
</dbReference>
<dbReference type="Proteomes" id="UP000008854">
    <property type="component" value="Unassembled WGS sequence"/>
</dbReference>
<feature type="compositionally biased region" description="Polar residues" evidence="2">
    <location>
        <begin position="1334"/>
        <end position="1348"/>
    </location>
</feature>
<dbReference type="STRING" id="6183.A0A3Q0KRR8"/>
<protein>
    <submittedName>
        <fullName evidence="5">SH2 domain-containing protein</fullName>
    </submittedName>
</protein>
<evidence type="ECO:0000256" key="2">
    <source>
        <dbReference type="SAM" id="MobiDB-lite"/>
    </source>
</evidence>
<feature type="compositionally biased region" description="Basic and acidic residues" evidence="2">
    <location>
        <begin position="1631"/>
        <end position="1647"/>
    </location>
</feature>
<dbReference type="WBParaSite" id="Smp_163500.1">
    <property type="protein sequence ID" value="Smp_163500.1"/>
    <property type="gene ID" value="Smp_163500"/>
</dbReference>
<dbReference type="SUPFAM" id="SSF55550">
    <property type="entry name" value="SH2 domain"/>
    <property type="match status" value="1"/>
</dbReference>
<evidence type="ECO:0000256" key="1">
    <source>
        <dbReference type="PROSITE-ProRule" id="PRU00191"/>
    </source>
</evidence>
<sequence>MLSKSPTFHVSTRHIYEHELKHLPYHQNHHPSQQQSETDELTPNLNQYTKHDQRQVLNSNMFRSEIMFNSKKTRSQHTDVSTITYNNVSSISPTNSCFTISSNDNHIAYELNDIIDNDEEVFEDNDSDNDIDDDGFYNKDEIDELFFFIPTVSSNEVKYGNQLKQNQSIPFILNTNDIHKSYDDSFNLQISPKLPTLKERITHTQNIWCLPNLSRLESEKLLEFAEIGNFIVRVNQQNSSMVLTRVCPPTTVLRSPNKTNCYLHANHKDYIENNHNKNQHHNVYLPIKHNLIEILPHDGYCLTGDKKMRLIFKSLIHLLEFYLLVQVSNRASFLRLPSAICQAKTMKELDQLNKQGIKFWKSNNNWNVDSKPSLKSPLFPNSKLFTSESSMKSSILRNQQDSNMSVNQISQQQTREYPRWRQMNVIGNKKDHKLTTSTTTPRIRPRASSVNDRSIQHHYETKLKHKEIEKPININNNNNNNNNKTKHADTLFKTMKQRLDFRNNCLHKTIDNNGKVDRLPLEKHSCQQITNILSPSLSSSSSSVPIITTTIQKISPLNKTNKINESIECSSVRLNQNRRHQNGVYEGDENEFWDALLQAKSSNPVQTVETQAWRSWDPNQNTKHPMNINNTLTGVNTSVIITTTTTATNTDTNNQSQQGKLFTSTFHSNSTSCEPTKTSTRNKANTEYHDLNFPLEIVNSQDKKRQLKHQISLPLDKSHSTSDAYDKQSVFKTHQTTIQPVYMNLVHDSVANSTTNTMKSNPIVHTSDTSHTTKKCVGSICDDSKLPNYFTRIVDNNHHNDTVNYQDTATNPIYSSGFLNNELRVDTSFNYYDSNNNRDDNSQFNGKETVNIDKTLSDYDALIDQEIGGYKNTRYSLDLNDLAAPQTVGHVFVMKATAYPIDEYNFSSNPPVDSLNNNFSLISLKCSTTTSTTTTVSGACCAKLINHDQFLKKDTSYQDNHISETITTTSTINDACKHKSNNNTSKPMHTINKPKLRRAYSLKKQSSSTSKRTQPHEDLLLFNGNWNENNNNTNNSLDNHGNNDSYNRRHGLLFLGESSTWLRNNILPTDKIEKITRMYGENEADTTHKQKAVKTISDTNHRPTHSSSSPLSSKVVIHKLDEVKNDKSTYKPVTNVIYSKTINSQSNYHSDLETSDGTDTFVNHYNNSKKYGIPHEDHAICFETDMGLDKHYFQDIEQNSKLNKLTTSTAITMTTMTTTAPILETVTKPIISECPTLTLLSAPRISQPHKVYQSEQDIWDKSQNSRQQQQNNNQHPYRHQISSDSQQKCLKLESNTSSPGASSRASTVFCPPWDTAPIGPYIADLLKLNPPFSSTLDDLQQSPNSYQSNHHNHPHYNCNNLNNSKIHSQSRNTHYQRKDSARNRSKTLSSVEHQLLIGNLLTDCNNNYCSSSTVAATATTTDNSVTSPSSLLNSNNKIDMSNLFNLWEQQQQNQSNNGKLKEFSSTSLGNMNEFFKGLQNDFLTETTTTVLEASTTTPTMTAAATTKSLIMKDDSEKLSPPLPVRSKRGLSDPNSFVNVSRNNLLDYKLHSFIDFTDDISPYAVTACHPLNCNDNNNNNASTDLLQAARDCNNSAQDCSCMTLSELQTSSSHITRPLNIRHNDTNYNIHSKLRDDNNNGNKNEDDRSNMNINATTNTTSNGATIDNHNTNHSVTNNADSTTIEELIPYDYSLSNKSVPLDFSQNPFNSSLDNSTSHGKIWPDNYVYAQVLPKHLRDQAQFTDINSFDHTITFQSDPFNDMQQLEFNNLKTFEHKSLNKKDELTDKDSLTQQCIAPLSIAESLQSSSSTNSLASSFDSKTSLSSWNSSESYSQIPSKSEQCHVPLNSNMNNKLIHSLYINQSKFEKASLLSQEQLQYSNNLDKTNWSNDLPQKSKRVGRHIKKFFHRLMTNPKSQIAEQINLFLECTKASSDRGPYRTMQSIRQFISGMTNYLLKNPYLGLPKAVEREKKELNEFGYVNVGFHLESALQRYILKPLHLHVIKQLEQEQMKNTDLGNLQMKVRKLCDPEIRASDLGIQAPIAPPKESLIQYVVNVYSHLANTYSVQRKINYLVSIFNYIRKSIYNLKSDQELDANSLSTEDLHAYYAWVFARSGLLLTSLNPTNNHDIRLRTTSLTNNSNNANKSIICPVALQADYLDGVLNTPQLNDQATGLNDLFGSLYWIWNDKNALYQSLESSPLVHQKLLNMEQPNTSSYSINKQESQLTTQHESLHNMINSFDSGPSKFIPYQHKHDHSTSVENKNSSNSLFRLTTEFSRRRIIPPRRRKTVTGVNLPKTPNMEHSNEIKSSPTKIQHNVKHLTHDSSMNIRQFSNLSKPQSISHLTLNEDHFCPVPLNQSNNNNNTLSRWRPWIAQSNLLTHSTSTCPLPVPSSLSSTTNLQMFSSSPVHANTVNCLQVLVMNEETNQLQSLNYPIRPNMTARELNNLIAFQMRTFDSKDFGLFVYINGTEIQLEDELRIAEFTSLNSDVLYSAHILPTTTTTMATPSRSQTGTPISPKDHEKFPFKSHISISSHSDSTTSSSSEFRSRTVSHRSGKSNRNRAAWWTMCKSNGQSKHQLVVPVQDSAFKNTSEYHENSGLHKPVLVYKRKSGYFALSDRLLGSGLKFIQQQNLELSSPEQS</sequence>
<keyword evidence="1" id="KW-0727">SH2 domain</keyword>
<evidence type="ECO:0000259" key="3">
    <source>
        <dbReference type="PROSITE" id="PS50001"/>
    </source>
</evidence>
<name>A0A3Q0KRR8_SCHMA</name>
<dbReference type="SUPFAM" id="SSF109993">
    <property type="entry name" value="VPS9 domain"/>
    <property type="match status" value="1"/>
</dbReference>
<feature type="compositionally biased region" description="Low complexity" evidence="2">
    <location>
        <begin position="1262"/>
        <end position="1274"/>
    </location>
</feature>
<proteinExistence type="predicted"/>
<dbReference type="AlphaFoldDB" id="A0A3Q0KRR8"/>
<feature type="compositionally biased region" description="Low complexity" evidence="2">
    <location>
        <begin position="435"/>
        <end position="449"/>
    </location>
</feature>
<feature type="region of interest" description="Disordered" evidence="2">
    <location>
        <begin position="1624"/>
        <end position="1678"/>
    </location>
</feature>
<evidence type="ECO:0000313" key="4">
    <source>
        <dbReference type="Proteomes" id="UP000008854"/>
    </source>
</evidence>
<accession>A0A3Q0KRR8</accession>
<feature type="domain" description="SH2" evidence="3">
    <location>
        <begin position="208"/>
        <end position="338"/>
    </location>
</feature>